<dbReference type="CDD" id="cd00093">
    <property type="entry name" value="HTH_XRE"/>
    <property type="match status" value="1"/>
</dbReference>
<dbReference type="eggNOG" id="COG1396">
    <property type="taxonomic scope" value="Bacteria"/>
</dbReference>
<dbReference type="PANTHER" id="PTHR46797:SF1">
    <property type="entry name" value="METHYLPHOSPHONATE SYNTHASE"/>
    <property type="match status" value="1"/>
</dbReference>
<evidence type="ECO:0000313" key="3">
    <source>
        <dbReference type="EMBL" id="SNU94132.1"/>
    </source>
</evidence>
<evidence type="ECO:0000259" key="2">
    <source>
        <dbReference type="PROSITE" id="PS50943"/>
    </source>
</evidence>
<organism evidence="3 4">
    <name type="scientific">Megamonas hypermegale</name>
    <dbReference type="NCBI Taxonomy" id="158847"/>
    <lineage>
        <taxon>Bacteria</taxon>
        <taxon>Bacillati</taxon>
        <taxon>Bacillota</taxon>
        <taxon>Negativicutes</taxon>
        <taxon>Selenomonadales</taxon>
        <taxon>Selenomonadaceae</taxon>
        <taxon>Megamonas</taxon>
    </lineage>
</organism>
<evidence type="ECO:0000313" key="4">
    <source>
        <dbReference type="Proteomes" id="UP000215383"/>
    </source>
</evidence>
<dbReference type="GO" id="GO:0005829">
    <property type="term" value="C:cytosol"/>
    <property type="evidence" value="ECO:0007669"/>
    <property type="project" value="TreeGrafter"/>
</dbReference>
<dbReference type="InterPro" id="IPR010982">
    <property type="entry name" value="Lambda_DNA-bd_dom_sf"/>
</dbReference>
<dbReference type="SUPFAM" id="SSF47413">
    <property type="entry name" value="lambda repressor-like DNA-binding domains"/>
    <property type="match status" value="1"/>
</dbReference>
<dbReference type="AlphaFoldDB" id="A0A239T9F8"/>
<keyword evidence="4" id="KW-1185">Reference proteome</keyword>
<dbReference type="Pfam" id="PF01381">
    <property type="entry name" value="HTH_3"/>
    <property type="match status" value="1"/>
</dbReference>
<accession>A0A239T9F8</accession>
<proteinExistence type="predicted"/>
<dbReference type="PANTHER" id="PTHR46797">
    <property type="entry name" value="HTH-TYPE TRANSCRIPTIONAL REGULATOR"/>
    <property type="match status" value="1"/>
</dbReference>
<dbReference type="GO" id="GO:0003700">
    <property type="term" value="F:DNA-binding transcription factor activity"/>
    <property type="evidence" value="ECO:0007669"/>
    <property type="project" value="TreeGrafter"/>
</dbReference>
<keyword evidence="1" id="KW-0238">DNA-binding</keyword>
<dbReference type="InterPro" id="IPR050807">
    <property type="entry name" value="TransReg_Diox_bact_type"/>
</dbReference>
<dbReference type="SMART" id="SM00530">
    <property type="entry name" value="HTH_XRE"/>
    <property type="match status" value="1"/>
</dbReference>
<dbReference type="PROSITE" id="PS50943">
    <property type="entry name" value="HTH_CROC1"/>
    <property type="match status" value="1"/>
</dbReference>
<feature type="domain" description="HTH cro/C1-type" evidence="2">
    <location>
        <begin position="17"/>
        <end position="73"/>
    </location>
</feature>
<dbReference type="EMBL" id="LT906446">
    <property type="protein sequence ID" value="SNU94132.1"/>
    <property type="molecule type" value="Genomic_DNA"/>
</dbReference>
<sequence>MLDSSFTREYKQIGAKIVYYRRLKGYTQETLAFKAGISTSYLSRIERGTYATGISLSTFMKIAKALDVDISKLFEMDF</sequence>
<protein>
    <submittedName>
        <fullName evidence="3">HTH-type transcriptional regulator sinR</fullName>
    </submittedName>
</protein>
<dbReference type="Proteomes" id="UP000215383">
    <property type="component" value="Chromosome 1"/>
</dbReference>
<evidence type="ECO:0000256" key="1">
    <source>
        <dbReference type="ARBA" id="ARBA00023125"/>
    </source>
</evidence>
<name>A0A239T9F8_9FIRM</name>
<dbReference type="Gene3D" id="1.10.260.40">
    <property type="entry name" value="lambda repressor-like DNA-binding domains"/>
    <property type="match status" value="1"/>
</dbReference>
<gene>
    <name evidence="3" type="primary">sinR_1</name>
    <name evidence="3" type="ORF">SAMEA4364220_00151</name>
</gene>
<dbReference type="GeneID" id="78506195"/>
<reference evidence="3 4" key="1">
    <citation type="submission" date="2017-06" db="EMBL/GenBank/DDBJ databases">
        <authorList>
            <consortium name="Pathogen Informatics"/>
        </authorList>
    </citation>
    <scope>NUCLEOTIDE SEQUENCE [LARGE SCALE GENOMIC DNA]</scope>
    <source>
        <strain evidence="3 4">NCTC10570</strain>
    </source>
</reference>
<dbReference type="OrthoDB" id="1629646at2"/>
<dbReference type="InterPro" id="IPR001387">
    <property type="entry name" value="Cro/C1-type_HTH"/>
</dbReference>
<dbReference type="RefSeq" id="WP_027889917.1">
    <property type="nucleotide sequence ID" value="NZ_CALXYH010000054.1"/>
</dbReference>
<dbReference type="GO" id="GO:0003677">
    <property type="term" value="F:DNA binding"/>
    <property type="evidence" value="ECO:0007669"/>
    <property type="project" value="UniProtKB-KW"/>
</dbReference>